<evidence type="ECO:0000259" key="2">
    <source>
        <dbReference type="Pfam" id="PF00497"/>
    </source>
</evidence>
<proteinExistence type="predicted"/>
<evidence type="ECO:0000313" key="4">
    <source>
        <dbReference type="Proteomes" id="UP000838748"/>
    </source>
</evidence>
<feature type="domain" description="Solute-binding protein family 3/N-terminal" evidence="2">
    <location>
        <begin position="31"/>
        <end position="245"/>
    </location>
</feature>
<dbReference type="RefSeq" id="WP_237361588.1">
    <property type="nucleotide sequence ID" value="NZ_CAKLDM010000002.1"/>
</dbReference>
<reference evidence="3" key="1">
    <citation type="submission" date="2021-11" db="EMBL/GenBank/DDBJ databases">
        <authorList>
            <person name="Rodrigo-Torres L."/>
            <person name="Arahal R. D."/>
            <person name="Lucena T."/>
        </authorList>
    </citation>
    <scope>NUCLEOTIDE SEQUENCE</scope>
    <source>
        <strain evidence="3">CECT 7928</strain>
    </source>
</reference>
<name>A0ABN8E339_9VIBR</name>
<dbReference type="Pfam" id="PF00497">
    <property type="entry name" value="SBP_bac_3"/>
    <property type="match status" value="1"/>
</dbReference>
<dbReference type="Proteomes" id="UP000838748">
    <property type="component" value="Unassembled WGS sequence"/>
</dbReference>
<dbReference type="EMBL" id="CAKLDM010000002">
    <property type="protein sequence ID" value="CAH0539611.1"/>
    <property type="molecule type" value="Genomic_DNA"/>
</dbReference>
<dbReference type="PANTHER" id="PTHR38834">
    <property type="entry name" value="PERIPLASMIC SUBSTRATE BINDING PROTEIN FAMILY 3"/>
    <property type="match status" value="1"/>
</dbReference>
<organism evidence="3 4">
    <name type="scientific">Vibrio marisflavi CECT 7928</name>
    <dbReference type="NCBI Taxonomy" id="634439"/>
    <lineage>
        <taxon>Bacteria</taxon>
        <taxon>Pseudomonadati</taxon>
        <taxon>Pseudomonadota</taxon>
        <taxon>Gammaproteobacteria</taxon>
        <taxon>Vibrionales</taxon>
        <taxon>Vibrionaceae</taxon>
        <taxon>Vibrio</taxon>
    </lineage>
</organism>
<comment type="caution">
    <text evidence="3">The sequence shown here is derived from an EMBL/GenBank/DDBJ whole genome shotgun (WGS) entry which is preliminary data.</text>
</comment>
<keyword evidence="1" id="KW-0732">Signal</keyword>
<accession>A0ABN8E339</accession>
<feature type="chain" id="PRO_5047081732" description="Solute-binding protein family 3/N-terminal domain-containing protein" evidence="1">
    <location>
        <begin position="25"/>
        <end position="255"/>
    </location>
</feature>
<feature type="signal peptide" evidence="1">
    <location>
        <begin position="1"/>
        <end position="24"/>
    </location>
</feature>
<evidence type="ECO:0000313" key="3">
    <source>
        <dbReference type="EMBL" id="CAH0539611.1"/>
    </source>
</evidence>
<dbReference type="Gene3D" id="3.40.190.10">
    <property type="entry name" value="Periplasmic binding protein-like II"/>
    <property type="match status" value="2"/>
</dbReference>
<evidence type="ECO:0000256" key="1">
    <source>
        <dbReference type="SAM" id="SignalP"/>
    </source>
</evidence>
<dbReference type="SUPFAM" id="SSF53850">
    <property type="entry name" value="Periplasmic binding protein-like II"/>
    <property type="match status" value="1"/>
</dbReference>
<keyword evidence="4" id="KW-1185">Reference proteome</keyword>
<protein>
    <recommendedName>
        <fullName evidence="2">Solute-binding protein family 3/N-terminal domain-containing protein</fullName>
    </recommendedName>
</protein>
<gene>
    <name evidence="3" type="ORF">VMF7928_02286</name>
</gene>
<dbReference type="PANTHER" id="PTHR38834:SF3">
    <property type="entry name" value="SOLUTE-BINDING PROTEIN FAMILY 3_N-TERMINAL DOMAIN-CONTAINING PROTEIN"/>
    <property type="match status" value="1"/>
</dbReference>
<dbReference type="InterPro" id="IPR001638">
    <property type="entry name" value="Solute-binding_3/MltF_N"/>
</dbReference>
<sequence>MKIRTLLCLVFNFILVSSSFAAYAQNELKIMTEDWPPLNYRQGSTASGPAVDIVRSIQKKLDSRSNIAILPWKRAYEDILVKPNTMLFSMVRTREREHLFKWVGPVAEKKYAFYAKKGAGIHLNNIDEIRRYSIGVQNGGATQEYLRKNGFTKVEAITKVRQNLNKLLNGRIMLWYESSETVHDVLKNENLPADSIYQAYVVDSSYLYLAFHKQTPDRTIELWQRAYQDLYDSGVAKSIYQKYNGLHLIPSSLNR</sequence>